<feature type="domain" description="Alpha-D-phosphohexomutase C-terminal" evidence="8">
    <location>
        <begin position="389"/>
        <end position="452"/>
    </location>
</feature>
<comment type="similarity">
    <text evidence="2 7">Belongs to the phosphohexose mutase family.</text>
</comment>
<dbReference type="EMBL" id="JBHULU010000003">
    <property type="protein sequence ID" value="MFD2512738.1"/>
    <property type="molecule type" value="Genomic_DNA"/>
</dbReference>
<dbReference type="InterPro" id="IPR036900">
    <property type="entry name" value="A-D-PHexomutase_C_sf"/>
</dbReference>
<evidence type="ECO:0000256" key="2">
    <source>
        <dbReference type="ARBA" id="ARBA00010231"/>
    </source>
</evidence>
<dbReference type="InterPro" id="IPR016066">
    <property type="entry name" value="A-D-PHexomutase_CS"/>
</dbReference>
<evidence type="ECO:0000259" key="9">
    <source>
        <dbReference type="Pfam" id="PF02878"/>
    </source>
</evidence>
<keyword evidence="3" id="KW-0597">Phosphoprotein</keyword>
<dbReference type="PROSITE" id="PS00710">
    <property type="entry name" value="PGM_PMM"/>
    <property type="match status" value="1"/>
</dbReference>
<dbReference type="InterPro" id="IPR024086">
    <property type="entry name" value="GlmM_arc-type"/>
</dbReference>
<feature type="domain" description="Alpha-D-phosphohexomutase alpha/beta/alpha" evidence="10">
    <location>
        <begin position="170"/>
        <end position="262"/>
    </location>
</feature>
<proteinExistence type="inferred from homology"/>
<dbReference type="PANTHER" id="PTHR42946:SF1">
    <property type="entry name" value="PHOSPHOGLUCOMUTASE (ALPHA-D-GLUCOSE-1,6-BISPHOSPHATE-DEPENDENT)"/>
    <property type="match status" value="1"/>
</dbReference>
<dbReference type="InterPro" id="IPR050060">
    <property type="entry name" value="Phosphoglucosamine_mutase"/>
</dbReference>
<reference evidence="13" key="1">
    <citation type="journal article" date="2019" name="Int. J. Syst. Evol. Microbiol.">
        <title>The Global Catalogue of Microorganisms (GCM) 10K type strain sequencing project: providing services to taxonomists for standard genome sequencing and annotation.</title>
        <authorList>
            <consortium name="The Broad Institute Genomics Platform"/>
            <consortium name="The Broad Institute Genome Sequencing Center for Infectious Disease"/>
            <person name="Wu L."/>
            <person name="Ma J."/>
        </authorList>
    </citation>
    <scope>NUCLEOTIDE SEQUENCE [LARGE SCALE GENOMIC DNA]</scope>
    <source>
        <strain evidence="13">KCTC 42498</strain>
    </source>
</reference>
<dbReference type="Proteomes" id="UP001597544">
    <property type="component" value="Unassembled WGS sequence"/>
</dbReference>
<dbReference type="Pfam" id="PF02880">
    <property type="entry name" value="PGM_PMM_III"/>
    <property type="match status" value="1"/>
</dbReference>
<comment type="cofactor">
    <cofactor evidence="1">
        <name>Mg(2+)</name>
        <dbReference type="ChEBI" id="CHEBI:18420"/>
    </cofactor>
</comment>
<dbReference type="Pfam" id="PF00408">
    <property type="entry name" value="PGM_PMM_IV"/>
    <property type="match status" value="1"/>
</dbReference>
<evidence type="ECO:0000259" key="10">
    <source>
        <dbReference type="Pfam" id="PF02879"/>
    </source>
</evidence>
<sequence>MALIKSISGIRGTIGGRAGEALTPVDVVKFSAAFGTWVLKTTGNNTIIVGRDARLSGEMVNKLVCATLQGLGINVIDLGLSTTPTVEMIVPAKKAGGGIILTASHNPKQWNALKLLNQKGEFISDEDGKLVLEIAEKEAFEFAQVNELGKYKTSDTAIKKHIKAILDLPLVDVEAIKAKNFAVAIDCVNSSGGIAVPMLLNALGVRKVEKLFCEPDGNFPHNPEPLPENLREISKLIEKGKFDLGIVVDPDVDRLALVNEDGSMFGEEYTLVAVADYVLKNKKGNTVSNLSSTRALRDVTEKEGGEYYAAAVGEVNVVNMMKAQNAVIGGEGNGGIIYPELHYGRDALVGIALFLSHLAKSGMSMTRLRSSYPSYYISKNKIELTPEVNVDEVLRQMQERYAKQPINTIDGVKIEFGKEWVHLRKSNTEPIIRIYAESDSNATAEHLANKIIADIKEIISVKA</sequence>
<dbReference type="InterPro" id="IPR005846">
    <property type="entry name" value="A-D-PHexomutase_a/b/a-III"/>
</dbReference>
<evidence type="ECO:0000256" key="4">
    <source>
        <dbReference type="ARBA" id="ARBA00022723"/>
    </source>
</evidence>
<dbReference type="EC" id="5.4.2.10" evidence="12"/>
<protein>
    <submittedName>
        <fullName evidence="12">Phosphoglucosamine mutase</fullName>
        <ecNumber evidence="12">5.4.2.10</ecNumber>
    </submittedName>
</protein>
<organism evidence="12 13">
    <name type="scientific">Pontibacter locisalis</name>
    <dbReference type="NCBI Taxonomy" id="1719035"/>
    <lineage>
        <taxon>Bacteria</taxon>
        <taxon>Pseudomonadati</taxon>
        <taxon>Bacteroidota</taxon>
        <taxon>Cytophagia</taxon>
        <taxon>Cytophagales</taxon>
        <taxon>Hymenobacteraceae</taxon>
        <taxon>Pontibacter</taxon>
    </lineage>
</organism>
<dbReference type="RefSeq" id="WP_377503150.1">
    <property type="nucleotide sequence ID" value="NZ_JBHULU010000003.1"/>
</dbReference>
<evidence type="ECO:0000256" key="7">
    <source>
        <dbReference type="RuleBase" id="RU004326"/>
    </source>
</evidence>
<feature type="domain" description="Alpha-D-phosphohexomutase alpha/beta/alpha" evidence="9">
    <location>
        <begin position="8"/>
        <end position="140"/>
    </location>
</feature>
<accession>A0ABW5IHJ2</accession>
<evidence type="ECO:0000256" key="3">
    <source>
        <dbReference type="ARBA" id="ARBA00022553"/>
    </source>
</evidence>
<evidence type="ECO:0000256" key="1">
    <source>
        <dbReference type="ARBA" id="ARBA00001946"/>
    </source>
</evidence>
<evidence type="ECO:0000259" key="11">
    <source>
        <dbReference type="Pfam" id="PF02880"/>
    </source>
</evidence>
<dbReference type="GO" id="GO:0008966">
    <property type="term" value="F:phosphoglucosamine mutase activity"/>
    <property type="evidence" value="ECO:0007669"/>
    <property type="project" value="UniProtKB-EC"/>
</dbReference>
<dbReference type="SUPFAM" id="SSF53738">
    <property type="entry name" value="Phosphoglucomutase, first 3 domains"/>
    <property type="match status" value="3"/>
</dbReference>
<keyword evidence="4 7" id="KW-0479">Metal-binding</keyword>
<name>A0ABW5IHJ2_9BACT</name>
<dbReference type="Pfam" id="PF02878">
    <property type="entry name" value="PGM_PMM_I"/>
    <property type="match status" value="1"/>
</dbReference>
<dbReference type="PANTHER" id="PTHR42946">
    <property type="entry name" value="PHOSPHOHEXOSE MUTASE"/>
    <property type="match status" value="1"/>
</dbReference>
<dbReference type="InterPro" id="IPR016055">
    <property type="entry name" value="A-D-PHexomutase_a/b/a-I/II/III"/>
</dbReference>
<dbReference type="Gene3D" id="3.30.310.50">
    <property type="entry name" value="Alpha-D-phosphohexomutase, C-terminal domain"/>
    <property type="match status" value="1"/>
</dbReference>
<dbReference type="Pfam" id="PF02879">
    <property type="entry name" value="PGM_PMM_II"/>
    <property type="match status" value="1"/>
</dbReference>
<dbReference type="InterPro" id="IPR005843">
    <property type="entry name" value="A-D-PHexomutase_C"/>
</dbReference>
<dbReference type="InterPro" id="IPR005844">
    <property type="entry name" value="A-D-PHexomutase_a/b/a-I"/>
</dbReference>
<keyword evidence="5 7" id="KW-0460">Magnesium</keyword>
<feature type="domain" description="Alpha-D-phosphohexomutase alpha/beta/alpha" evidence="11">
    <location>
        <begin position="269"/>
        <end position="373"/>
    </location>
</feature>
<evidence type="ECO:0000256" key="6">
    <source>
        <dbReference type="ARBA" id="ARBA00023235"/>
    </source>
</evidence>
<evidence type="ECO:0000313" key="12">
    <source>
        <dbReference type="EMBL" id="MFD2512738.1"/>
    </source>
</evidence>
<dbReference type="InterPro" id="IPR005841">
    <property type="entry name" value="Alpha-D-phosphohexomutase_SF"/>
</dbReference>
<comment type="caution">
    <text evidence="12">The sequence shown here is derived from an EMBL/GenBank/DDBJ whole genome shotgun (WGS) entry which is preliminary data.</text>
</comment>
<keyword evidence="13" id="KW-1185">Reference proteome</keyword>
<dbReference type="NCBIfam" id="TIGR03990">
    <property type="entry name" value="Arch_GlmM"/>
    <property type="match status" value="1"/>
</dbReference>
<dbReference type="Gene3D" id="3.40.120.10">
    <property type="entry name" value="Alpha-D-Glucose-1,6-Bisphosphate, subunit A, domain 3"/>
    <property type="match status" value="3"/>
</dbReference>
<evidence type="ECO:0000313" key="13">
    <source>
        <dbReference type="Proteomes" id="UP001597544"/>
    </source>
</evidence>
<dbReference type="PRINTS" id="PR00509">
    <property type="entry name" value="PGMPMM"/>
</dbReference>
<dbReference type="SUPFAM" id="SSF55957">
    <property type="entry name" value="Phosphoglucomutase, C-terminal domain"/>
    <property type="match status" value="1"/>
</dbReference>
<evidence type="ECO:0000256" key="5">
    <source>
        <dbReference type="ARBA" id="ARBA00022842"/>
    </source>
</evidence>
<dbReference type="InterPro" id="IPR005845">
    <property type="entry name" value="A-D-PHexomutase_a/b/a-II"/>
</dbReference>
<gene>
    <name evidence="12" type="primary">glmM</name>
    <name evidence="12" type="ORF">ACFSRY_02560</name>
</gene>
<keyword evidence="6 12" id="KW-0413">Isomerase</keyword>
<evidence type="ECO:0000259" key="8">
    <source>
        <dbReference type="Pfam" id="PF00408"/>
    </source>
</evidence>